<dbReference type="Proteomes" id="UP000755551">
    <property type="component" value="Unassembled WGS sequence"/>
</dbReference>
<feature type="chain" id="PRO_5045128812" evidence="1">
    <location>
        <begin position="27"/>
        <end position="68"/>
    </location>
</feature>
<comment type="caution">
    <text evidence="2">The sequence shown here is derived from an EMBL/GenBank/DDBJ whole genome shotgun (WGS) entry which is preliminary data.</text>
</comment>
<gene>
    <name evidence="2" type="ORF">KTN04_16355</name>
</gene>
<evidence type="ECO:0000313" key="2">
    <source>
        <dbReference type="EMBL" id="MBV0934908.1"/>
    </source>
</evidence>
<organism evidence="2 3">
    <name type="scientific">Marinobacterium weihaiense</name>
    <dbReference type="NCBI Taxonomy" id="2851016"/>
    <lineage>
        <taxon>Bacteria</taxon>
        <taxon>Pseudomonadati</taxon>
        <taxon>Pseudomonadota</taxon>
        <taxon>Gammaproteobacteria</taxon>
        <taxon>Oceanospirillales</taxon>
        <taxon>Oceanospirillaceae</taxon>
        <taxon>Marinobacterium</taxon>
    </lineage>
</organism>
<dbReference type="RefSeq" id="WP_217336295.1">
    <property type="nucleotide sequence ID" value="NZ_JAHQZT010000047.1"/>
</dbReference>
<keyword evidence="3" id="KW-1185">Reference proteome</keyword>
<accession>A0ABS6MF36</accession>
<dbReference type="EMBL" id="JAHQZT010000047">
    <property type="protein sequence ID" value="MBV0934908.1"/>
    <property type="molecule type" value="Genomic_DNA"/>
</dbReference>
<protein>
    <submittedName>
        <fullName evidence="2">Uncharacterized protein</fullName>
    </submittedName>
</protein>
<evidence type="ECO:0000256" key="1">
    <source>
        <dbReference type="SAM" id="SignalP"/>
    </source>
</evidence>
<evidence type="ECO:0000313" key="3">
    <source>
        <dbReference type="Proteomes" id="UP000755551"/>
    </source>
</evidence>
<keyword evidence="1" id="KW-0732">Signal</keyword>
<sequence length="68" mass="7598">MRTLTVILQRITLLLTLLLTALPAQAVKGTLIGHEIKGTRKICFYRVLASTEAITIKSYQLCPLSHDF</sequence>
<feature type="signal peptide" evidence="1">
    <location>
        <begin position="1"/>
        <end position="26"/>
    </location>
</feature>
<proteinExistence type="predicted"/>
<name>A0ABS6MF36_9GAMM</name>
<reference evidence="2 3" key="1">
    <citation type="submission" date="2021-06" db="EMBL/GenBank/DDBJ databases">
        <title>Bacterium isolated from marine sediment.</title>
        <authorList>
            <person name="Zhu K.-L."/>
            <person name="Du Z.-J."/>
            <person name="Liang Q.-Y."/>
        </authorList>
    </citation>
    <scope>NUCLEOTIDE SEQUENCE [LARGE SCALE GENOMIC DNA]</scope>
    <source>
        <strain evidence="2 3">A346</strain>
    </source>
</reference>